<gene>
    <name evidence="3" type="ORF">LIP_1828</name>
</gene>
<keyword evidence="4" id="KW-1185">Reference proteome</keyword>
<dbReference type="RefSeq" id="WP_068136858.1">
    <property type="nucleotide sequence ID" value="NZ_AP014924.1"/>
</dbReference>
<dbReference type="SUPFAM" id="SSF55961">
    <property type="entry name" value="Bet v1-like"/>
    <property type="match status" value="1"/>
</dbReference>
<dbReference type="CDD" id="cd07814">
    <property type="entry name" value="SRPBCC_CalC_Aha1-like"/>
    <property type="match status" value="1"/>
</dbReference>
<protein>
    <recommendedName>
        <fullName evidence="2">Activator of Hsp90 ATPase homologue 1/2-like C-terminal domain-containing protein</fullName>
    </recommendedName>
</protein>
<proteinExistence type="inferred from homology"/>
<dbReference type="STRING" id="1555112.LIP_1828"/>
<comment type="similarity">
    <text evidence="1">Belongs to the AHA1 family.</text>
</comment>
<sequence>MEPIERELTIAAPLEWVWWAWTGPERITRWFAPEARIEPHVDGAFELFWNPTDHDHDSTKGCTVTALEPMRMLGFTWRGPDHLAEVMNHGDALTQVLVRLEAEPSGTRVHVTHGGWGDGEGWSRARQWHEAAWDQVLGSLKTSLEGGEGELCCAPEAEGKD</sequence>
<evidence type="ECO:0000259" key="2">
    <source>
        <dbReference type="Pfam" id="PF08327"/>
    </source>
</evidence>
<dbReference type="AlphaFoldDB" id="A0A0K2SL00"/>
<dbReference type="Pfam" id="PF08327">
    <property type="entry name" value="AHSA1"/>
    <property type="match status" value="1"/>
</dbReference>
<dbReference type="Proteomes" id="UP000065807">
    <property type="component" value="Chromosome"/>
</dbReference>
<dbReference type="Gene3D" id="3.30.530.20">
    <property type="match status" value="1"/>
</dbReference>
<reference evidence="4" key="1">
    <citation type="submission" date="2015-07" db="EMBL/GenBank/DDBJ databases">
        <title>Complete genome sequence and phylogenetic analysis of Limnochorda pilosa.</title>
        <authorList>
            <person name="Watanabe M."/>
            <person name="Kojima H."/>
            <person name="Fukui M."/>
        </authorList>
    </citation>
    <scope>NUCLEOTIDE SEQUENCE [LARGE SCALE GENOMIC DNA]</scope>
    <source>
        <strain evidence="4">HC45</strain>
    </source>
</reference>
<accession>A0A0K2SL00</accession>
<name>A0A0K2SL00_LIMPI</name>
<dbReference type="InterPro" id="IPR013538">
    <property type="entry name" value="ASHA1/2-like_C"/>
</dbReference>
<dbReference type="InterPro" id="IPR023393">
    <property type="entry name" value="START-like_dom_sf"/>
</dbReference>
<dbReference type="OrthoDB" id="2580049at2"/>
<dbReference type="KEGG" id="lpil:LIP_1828"/>
<reference evidence="4" key="2">
    <citation type="journal article" date="2016" name="Int. J. Syst. Evol. Microbiol.">
        <title>Complete genome sequence and cell structure of Limnochorda pilosa, a Gram-negative spore-former within the phylum Firmicutes.</title>
        <authorList>
            <person name="Watanabe M."/>
            <person name="Kojima H."/>
            <person name="Fukui M."/>
        </authorList>
    </citation>
    <scope>NUCLEOTIDE SEQUENCE [LARGE SCALE GENOMIC DNA]</scope>
    <source>
        <strain evidence="4">HC45</strain>
    </source>
</reference>
<evidence type="ECO:0000313" key="4">
    <source>
        <dbReference type="Proteomes" id="UP000065807"/>
    </source>
</evidence>
<dbReference type="EMBL" id="AP014924">
    <property type="protein sequence ID" value="BAS27672.1"/>
    <property type="molecule type" value="Genomic_DNA"/>
</dbReference>
<evidence type="ECO:0000256" key="1">
    <source>
        <dbReference type="ARBA" id="ARBA00006817"/>
    </source>
</evidence>
<evidence type="ECO:0000313" key="3">
    <source>
        <dbReference type="EMBL" id="BAS27672.1"/>
    </source>
</evidence>
<feature type="domain" description="Activator of Hsp90 ATPase homologue 1/2-like C-terminal" evidence="2">
    <location>
        <begin position="12"/>
        <end position="144"/>
    </location>
</feature>
<organism evidence="3 4">
    <name type="scientific">Limnochorda pilosa</name>
    <dbReference type="NCBI Taxonomy" id="1555112"/>
    <lineage>
        <taxon>Bacteria</taxon>
        <taxon>Bacillati</taxon>
        <taxon>Bacillota</taxon>
        <taxon>Limnochordia</taxon>
        <taxon>Limnochordales</taxon>
        <taxon>Limnochordaceae</taxon>
        <taxon>Limnochorda</taxon>
    </lineage>
</organism>